<sequence length="587" mass="66385">MDMTIDQQVELDEALVPPAGRLRIGRRNFHLQSNISSKESTLQLIRRLSDVNINKLHQPWRSFAAIINKCLSGKSSGYDSQWLSQAQILWGFYHKRNVDFAYLLWEDFVYQVKHKDTKKSNEMYYPRFTKVIIHYFMSKDPSIPRRNKVNWHYVRDDQMFTMIKLTKSSSDTTVTHPPTTTAGTRLFTFAKGKQPAKASKAKSLTTLSEVEITEAEQLKLATKRSLQQTHISQASGSGADEGTGNIQGVLGVHTDESDEEISWKSSDEEDDDDEGDANKDDDDQEEGDDDDDDQEEGNDDDQDFNEEGEEFIHLRLTIHDKEETRDGERFDPIPKTPENTDDEGNSEENLGLNVGKEEGQDEKDDEDELYRDANVNLQGRGVQAADVHTTQEFEDSHVTQTPLNPNGIDSIFETPSQMDVQALTTVAPLPLFAPSLTPSTIAIITTVQQAPTPLTTAPSTLLQNLPNFGLLFGFDHRHKTLEDNFFEFVQTNQFVGAVSSILGIVKRYMDQWMNEAVKTMNEQLEAKVLTRSSNSSNTSYVVAADLLEMELKKILIGKMKGNKSIHQSNEQRNLYKALVEAYESDKI</sequence>
<feature type="compositionally biased region" description="Acidic residues" evidence="1">
    <location>
        <begin position="267"/>
        <end position="309"/>
    </location>
</feature>
<feature type="region of interest" description="Disordered" evidence="1">
    <location>
        <begin position="229"/>
        <end position="366"/>
    </location>
</feature>
<feature type="compositionally biased region" description="Basic and acidic residues" evidence="1">
    <location>
        <begin position="310"/>
        <end position="332"/>
    </location>
</feature>
<proteinExistence type="predicted"/>
<gene>
    <name evidence="2" type="ORF">Tci_603697</name>
</gene>
<evidence type="ECO:0000256" key="1">
    <source>
        <dbReference type="SAM" id="MobiDB-lite"/>
    </source>
</evidence>
<name>A0A699JFZ4_TANCI</name>
<organism evidence="2">
    <name type="scientific">Tanacetum cinerariifolium</name>
    <name type="common">Dalmatian daisy</name>
    <name type="synonym">Chrysanthemum cinerariifolium</name>
    <dbReference type="NCBI Taxonomy" id="118510"/>
    <lineage>
        <taxon>Eukaryota</taxon>
        <taxon>Viridiplantae</taxon>
        <taxon>Streptophyta</taxon>
        <taxon>Embryophyta</taxon>
        <taxon>Tracheophyta</taxon>
        <taxon>Spermatophyta</taxon>
        <taxon>Magnoliopsida</taxon>
        <taxon>eudicotyledons</taxon>
        <taxon>Gunneridae</taxon>
        <taxon>Pentapetalae</taxon>
        <taxon>asterids</taxon>
        <taxon>campanulids</taxon>
        <taxon>Asterales</taxon>
        <taxon>Asteraceae</taxon>
        <taxon>Asteroideae</taxon>
        <taxon>Anthemideae</taxon>
        <taxon>Anthemidinae</taxon>
        <taxon>Tanacetum</taxon>
    </lineage>
</organism>
<evidence type="ECO:0008006" key="3">
    <source>
        <dbReference type="Google" id="ProtNLM"/>
    </source>
</evidence>
<accession>A0A699JFZ4</accession>
<feature type="non-terminal residue" evidence="2">
    <location>
        <position position="587"/>
    </location>
</feature>
<dbReference type="EMBL" id="BKCJ010403503">
    <property type="protein sequence ID" value="GFA31725.1"/>
    <property type="molecule type" value="Genomic_DNA"/>
</dbReference>
<protein>
    <recommendedName>
        <fullName evidence="3">Monodehydroascorbate reductase</fullName>
    </recommendedName>
</protein>
<comment type="caution">
    <text evidence="2">The sequence shown here is derived from an EMBL/GenBank/DDBJ whole genome shotgun (WGS) entry which is preliminary data.</text>
</comment>
<reference evidence="2" key="1">
    <citation type="journal article" date="2019" name="Sci. Rep.">
        <title>Draft genome of Tanacetum cinerariifolium, the natural source of mosquito coil.</title>
        <authorList>
            <person name="Yamashiro T."/>
            <person name="Shiraishi A."/>
            <person name="Satake H."/>
            <person name="Nakayama K."/>
        </authorList>
    </citation>
    <scope>NUCLEOTIDE SEQUENCE</scope>
</reference>
<dbReference type="AlphaFoldDB" id="A0A699JFZ4"/>
<evidence type="ECO:0000313" key="2">
    <source>
        <dbReference type="EMBL" id="GFA31725.1"/>
    </source>
</evidence>